<dbReference type="Pfam" id="PF00825">
    <property type="entry name" value="Ribonuclease_P"/>
    <property type="match status" value="1"/>
</dbReference>
<keyword evidence="9" id="KW-1185">Reference proteome</keyword>
<proteinExistence type="inferred from homology"/>
<dbReference type="GO" id="GO:0042781">
    <property type="term" value="F:3'-tRNA processing endoribonuclease activity"/>
    <property type="evidence" value="ECO:0007669"/>
    <property type="project" value="TreeGrafter"/>
</dbReference>
<dbReference type="PROSITE" id="PS00648">
    <property type="entry name" value="RIBONUCLEASE_P"/>
    <property type="match status" value="1"/>
</dbReference>
<dbReference type="EC" id="3.1.26.5" evidence="7"/>
<dbReference type="Proteomes" id="UP000178485">
    <property type="component" value="Chromosome i"/>
</dbReference>
<dbReference type="InterPro" id="IPR000100">
    <property type="entry name" value="RNase_P"/>
</dbReference>
<dbReference type="PANTHER" id="PTHR33992:SF1">
    <property type="entry name" value="RIBONUCLEASE P PROTEIN COMPONENT"/>
    <property type="match status" value="1"/>
</dbReference>
<dbReference type="Gene3D" id="3.30.230.10">
    <property type="match status" value="1"/>
</dbReference>
<accession>A0A1G4G9Y7</accession>
<name>A0A1G4G9Y7_9BACT</name>
<evidence type="ECO:0000256" key="4">
    <source>
        <dbReference type="ARBA" id="ARBA00022759"/>
    </source>
</evidence>
<reference evidence="8 9" key="1">
    <citation type="submission" date="2016-08" db="EMBL/GenBank/DDBJ databases">
        <authorList>
            <person name="Seilhamer J.J."/>
        </authorList>
    </citation>
    <scope>NUCLEOTIDE SEQUENCE [LARGE SCALE GENOMIC DNA]</scope>
    <source>
        <strain evidence="8">ING2-E5A</strain>
    </source>
</reference>
<dbReference type="GO" id="GO:0004526">
    <property type="term" value="F:ribonuclease P activity"/>
    <property type="evidence" value="ECO:0007669"/>
    <property type="project" value="UniProtKB-UniRule"/>
</dbReference>
<comment type="subunit">
    <text evidence="7">Consists of a catalytic RNA component (M1 or rnpB) and a protein subunit.</text>
</comment>
<dbReference type="PANTHER" id="PTHR33992">
    <property type="entry name" value="RIBONUCLEASE P PROTEIN COMPONENT"/>
    <property type="match status" value="1"/>
</dbReference>
<dbReference type="InterPro" id="IPR020539">
    <property type="entry name" value="RNase_P_CS"/>
</dbReference>
<comment type="similarity">
    <text evidence="7">Belongs to the RnpA family.</text>
</comment>
<comment type="catalytic activity">
    <reaction evidence="7">
        <text>Endonucleolytic cleavage of RNA, removing 5'-extranucleotides from tRNA precursor.</text>
        <dbReference type="EC" id="3.1.26.5"/>
    </reaction>
</comment>
<evidence type="ECO:0000256" key="1">
    <source>
        <dbReference type="ARBA" id="ARBA00002663"/>
    </source>
</evidence>
<gene>
    <name evidence="7 8" type="primary">rnpA</name>
    <name evidence="8" type="ORF">ING2E5A_2511</name>
</gene>
<dbReference type="GO" id="GO:0030677">
    <property type="term" value="C:ribonuclease P complex"/>
    <property type="evidence" value="ECO:0007669"/>
    <property type="project" value="TreeGrafter"/>
</dbReference>
<protein>
    <recommendedName>
        <fullName evidence="7">Ribonuclease P protein component</fullName>
        <shortName evidence="7">RNase P protein</shortName>
        <shortName evidence="7">RNaseP protein</shortName>
        <ecNumber evidence="7">3.1.26.5</ecNumber>
    </recommendedName>
    <alternativeName>
        <fullName evidence="7">Protein C5</fullName>
    </alternativeName>
</protein>
<evidence type="ECO:0000256" key="5">
    <source>
        <dbReference type="ARBA" id="ARBA00022801"/>
    </source>
</evidence>
<organism evidence="8 9">
    <name type="scientific">Petrimonas mucosa</name>
    <dbReference type="NCBI Taxonomy" id="1642646"/>
    <lineage>
        <taxon>Bacteria</taxon>
        <taxon>Pseudomonadati</taxon>
        <taxon>Bacteroidota</taxon>
        <taxon>Bacteroidia</taxon>
        <taxon>Bacteroidales</taxon>
        <taxon>Dysgonomonadaceae</taxon>
        <taxon>Petrimonas</taxon>
    </lineage>
</organism>
<dbReference type="InterPro" id="IPR020568">
    <property type="entry name" value="Ribosomal_Su5_D2-typ_SF"/>
</dbReference>
<evidence type="ECO:0000256" key="6">
    <source>
        <dbReference type="ARBA" id="ARBA00022884"/>
    </source>
</evidence>
<keyword evidence="6 7" id="KW-0694">RNA-binding</keyword>
<dbReference type="KEGG" id="pmuc:ING2E5A_2511"/>
<evidence type="ECO:0000256" key="2">
    <source>
        <dbReference type="ARBA" id="ARBA00022694"/>
    </source>
</evidence>
<evidence type="ECO:0000313" key="9">
    <source>
        <dbReference type="Proteomes" id="UP000178485"/>
    </source>
</evidence>
<keyword evidence="4 7" id="KW-0255">Endonuclease</keyword>
<dbReference type="SUPFAM" id="SSF54211">
    <property type="entry name" value="Ribosomal protein S5 domain 2-like"/>
    <property type="match status" value="1"/>
</dbReference>
<evidence type="ECO:0000256" key="7">
    <source>
        <dbReference type="HAMAP-Rule" id="MF_00227"/>
    </source>
</evidence>
<dbReference type="GO" id="GO:0000049">
    <property type="term" value="F:tRNA binding"/>
    <property type="evidence" value="ECO:0007669"/>
    <property type="project" value="UniProtKB-UniRule"/>
</dbReference>
<keyword evidence="5 7" id="KW-0378">Hydrolase</keyword>
<dbReference type="EMBL" id="LT608328">
    <property type="protein sequence ID" value="SCM59308.1"/>
    <property type="molecule type" value="Genomic_DNA"/>
</dbReference>
<dbReference type="AlphaFoldDB" id="A0A1G4G9Y7"/>
<dbReference type="RefSeq" id="WP_071137617.1">
    <property type="nucleotide sequence ID" value="NZ_DUQN01000011.1"/>
</dbReference>
<keyword evidence="3 7" id="KW-0540">Nuclease</keyword>
<keyword evidence="2 7" id="KW-0819">tRNA processing</keyword>
<dbReference type="STRING" id="1642646.ING2E5A_2511"/>
<evidence type="ECO:0000313" key="8">
    <source>
        <dbReference type="EMBL" id="SCM59308.1"/>
    </source>
</evidence>
<dbReference type="GO" id="GO:0001682">
    <property type="term" value="P:tRNA 5'-leader removal"/>
    <property type="evidence" value="ECO:0007669"/>
    <property type="project" value="UniProtKB-UniRule"/>
</dbReference>
<sequence>MVERQRFTFKKEERVTGNKRISALFAHGASFLVYPFKVVFYDYECAVSGPVSVLVSIPKKRLRRATARNRMKRLVREAYRINKELIPSDLLPDNRRVDIAFIYIKDELSGYDKVERSICKSLREISSKLKAERAKC</sequence>
<evidence type="ECO:0000256" key="3">
    <source>
        <dbReference type="ARBA" id="ARBA00022722"/>
    </source>
</evidence>
<dbReference type="InterPro" id="IPR014721">
    <property type="entry name" value="Ribsml_uS5_D2-typ_fold_subgr"/>
</dbReference>
<dbReference type="HAMAP" id="MF_00227">
    <property type="entry name" value="RNase_P"/>
    <property type="match status" value="1"/>
</dbReference>
<comment type="function">
    <text evidence="1 7">RNaseP catalyzes the removal of the 5'-leader sequence from pre-tRNA to produce the mature 5'-terminus. It can also cleave other RNA substrates such as 4.5S RNA. The protein component plays an auxiliary but essential role in vivo by binding to the 5'-leader sequence and broadening the substrate specificity of the ribozyme.</text>
</comment>